<proteinExistence type="predicted"/>
<dbReference type="Proteomes" id="UP000481643">
    <property type="component" value="Unassembled WGS sequence"/>
</dbReference>
<organism evidence="1 2">
    <name type="scientific">Brucella tritici</name>
    <dbReference type="NCBI Taxonomy" id="94626"/>
    <lineage>
        <taxon>Bacteria</taxon>
        <taxon>Pseudomonadati</taxon>
        <taxon>Pseudomonadota</taxon>
        <taxon>Alphaproteobacteria</taxon>
        <taxon>Hyphomicrobiales</taxon>
        <taxon>Brucellaceae</taxon>
        <taxon>Brucella/Ochrobactrum group</taxon>
        <taxon>Brucella</taxon>
    </lineage>
</organism>
<comment type="caution">
    <text evidence="1">The sequence shown here is derived from an EMBL/GenBank/DDBJ whole genome shotgun (WGS) entry which is preliminary data.</text>
</comment>
<dbReference type="EMBL" id="WBVX01000037">
    <property type="protein sequence ID" value="KAB2678056.1"/>
    <property type="molecule type" value="Genomic_DNA"/>
</dbReference>
<evidence type="ECO:0000313" key="2">
    <source>
        <dbReference type="Proteomes" id="UP000481643"/>
    </source>
</evidence>
<protein>
    <submittedName>
        <fullName evidence="1">Uncharacterized protein</fullName>
    </submittedName>
</protein>
<name>A0A6L3Y5E8_9HYPH</name>
<accession>A0A6L3Y5E8</accession>
<sequence length="114" mass="12532">MPKAHEELMSTARTVSQRKRASLAEKLATIRSFRIKETLSAAQKNGLIGVGKEDRISARVSHELLAQAKSRTGIEGTSELLEFALASVALEDLFEETMTRLDGTVDKDIKLGFD</sequence>
<dbReference type="AlphaFoldDB" id="A0A6L3Y5E8"/>
<gene>
    <name evidence="1" type="ORF">F9L08_24350</name>
</gene>
<evidence type="ECO:0000313" key="1">
    <source>
        <dbReference type="EMBL" id="KAB2678056.1"/>
    </source>
</evidence>
<reference evidence="1 2" key="1">
    <citation type="submission" date="2019-09" db="EMBL/GenBank/DDBJ databases">
        <title>Taxonomic organization of the family Brucellaceae based on a phylogenomic approach.</title>
        <authorList>
            <person name="Leclercq S."/>
            <person name="Cloeckaert A."/>
            <person name="Zygmunt M.S."/>
        </authorList>
    </citation>
    <scope>NUCLEOTIDE SEQUENCE [LARGE SCALE GENOMIC DNA]</scope>
    <source>
        <strain evidence="1 2">WS1830</strain>
    </source>
</reference>